<comment type="subcellular location">
    <subcellularLocation>
        <location evidence="1">Membrane</location>
        <topology evidence="1">Multi-pass membrane protein</topology>
    </subcellularLocation>
</comment>
<dbReference type="GO" id="GO:0016020">
    <property type="term" value="C:membrane"/>
    <property type="evidence" value="ECO:0007669"/>
    <property type="project" value="UniProtKB-SubCell"/>
</dbReference>
<evidence type="ECO:0000313" key="9">
    <source>
        <dbReference type="EMBL" id="PSJ99608.1"/>
    </source>
</evidence>
<dbReference type="PANTHER" id="PTHR34975">
    <property type="entry name" value="SPORE GERMINATION PROTEIN A2"/>
    <property type="match status" value="1"/>
</dbReference>
<protein>
    <submittedName>
        <fullName evidence="9">Uncharacterized protein</fullName>
    </submittedName>
</protein>
<dbReference type="Proteomes" id="UP000240419">
    <property type="component" value="Unassembled WGS sequence"/>
</dbReference>
<keyword evidence="3" id="KW-0813">Transport</keyword>
<feature type="transmembrane region" description="Helical" evidence="8">
    <location>
        <begin position="74"/>
        <end position="99"/>
    </location>
</feature>
<feature type="transmembrane region" description="Helical" evidence="8">
    <location>
        <begin position="111"/>
        <end position="129"/>
    </location>
</feature>
<accession>A0A2P7VK64</accession>
<feature type="transmembrane region" description="Helical" evidence="8">
    <location>
        <begin position="333"/>
        <end position="352"/>
    </location>
</feature>
<evidence type="ECO:0000256" key="8">
    <source>
        <dbReference type="SAM" id="Phobius"/>
    </source>
</evidence>
<sequence>MMNRYYFYPFILCMLVNTIFYVPVILVEYRFQGAWLAILFAIVFGSTLAYLFTRTMRQFPGQGLPEIFEQRLPVMLSSVISFSLGLLWIVAGGVVLIAFSYIAKMFLNPSIPIEQLLFCLIIVSCYAATRSTAAINYLSEIILIFILPIVVFILFKALQSETFEWNAIMVTTEYIFEIPSWNTLATAMFCFTGYMTLIVLNRFFTWRISLTHFWLVPVTGAITLVSTFLIPIGIHGTQAVENYLYLWVNTVDSLRMEFGFIERVVFYYLMVYVAVSLLFISMSWHIGTELVSSIFRGQSKRYRWIIVGVVGIATWWYGRLTNEKQLIMVAEQWFMIRFMMELLLVLLMVLIGRRKQ</sequence>
<keyword evidence="4" id="KW-0309">Germination</keyword>
<comment type="similarity">
    <text evidence="2">Belongs to the amino acid-polyamine-organocation (APC) superfamily. Spore germination protein (SGP) (TC 2.A.3.9) family.</text>
</comment>
<feature type="transmembrane region" description="Helical" evidence="8">
    <location>
        <begin position="7"/>
        <end position="27"/>
    </location>
</feature>
<feature type="transmembrane region" description="Helical" evidence="8">
    <location>
        <begin position="33"/>
        <end position="53"/>
    </location>
</feature>
<evidence type="ECO:0000313" key="10">
    <source>
        <dbReference type="Proteomes" id="UP000240419"/>
    </source>
</evidence>
<dbReference type="GO" id="GO:0009847">
    <property type="term" value="P:spore germination"/>
    <property type="evidence" value="ECO:0007669"/>
    <property type="project" value="InterPro"/>
</dbReference>
<dbReference type="EMBL" id="PXZM01000003">
    <property type="protein sequence ID" value="PSJ99608.1"/>
    <property type="molecule type" value="Genomic_DNA"/>
</dbReference>
<evidence type="ECO:0000256" key="1">
    <source>
        <dbReference type="ARBA" id="ARBA00004141"/>
    </source>
</evidence>
<dbReference type="InterPro" id="IPR004761">
    <property type="entry name" value="Spore_GerAB"/>
</dbReference>
<reference evidence="9 10" key="1">
    <citation type="submission" date="2018-03" db="EMBL/GenBank/DDBJ databases">
        <title>Brevisbacillus phylogenomics.</title>
        <authorList>
            <person name="Dunlap C."/>
        </authorList>
    </citation>
    <scope>NUCLEOTIDE SEQUENCE [LARGE SCALE GENOMIC DNA]</scope>
    <source>
        <strain evidence="9 10">NRRL NRS-1210</strain>
    </source>
</reference>
<dbReference type="OrthoDB" id="2930450at2"/>
<keyword evidence="5 8" id="KW-0812">Transmembrane</keyword>
<dbReference type="PANTHER" id="PTHR34975:SF2">
    <property type="entry name" value="SPORE GERMINATION PROTEIN A2"/>
    <property type="match status" value="1"/>
</dbReference>
<evidence type="ECO:0000256" key="4">
    <source>
        <dbReference type="ARBA" id="ARBA00022544"/>
    </source>
</evidence>
<keyword evidence="7 8" id="KW-0472">Membrane</keyword>
<dbReference type="RefSeq" id="WP_106837359.1">
    <property type="nucleotide sequence ID" value="NZ_JBCNIW010000016.1"/>
</dbReference>
<feature type="transmembrane region" description="Helical" evidence="8">
    <location>
        <begin position="264"/>
        <end position="281"/>
    </location>
</feature>
<name>A0A2P7VK64_9BACL</name>
<dbReference type="AlphaFoldDB" id="A0A2P7VK64"/>
<organism evidence="9 10">
    <name type="scientific">Brevibacillus fortis</name>
    <dbReference type="NCBI Taxonomy" id="2126352"/>
    <lineage>
        <taxon>Bacteria</taxon>
        <taxon>Bacillati</taxon>
        <taxon>Bacillota</taxon>
        <taxon>Bacilli</taxon>
        <taxon>Bacillales</taxon>
        <taxon>Paenibacillaceae</taxon>
        <taxon>Brevibacillus</taxon>
    </lineage>
</organism>
<keyword evidence="10" id="KW-1185">Reference proteome</keyword>
<evidence type="ECO:0000256" key="5">
    <source>
        <dbReference type="ARBA" id="ARBA00022692"/>
    </source>
</evidence>
<proteinExistence type="inferred from homology"/>
<feature type="transmembrane region" description="Helical" evidence="8">
    <location>
        <begin position="141"/>
        <end position="158"/>
    </location>
</feature>
<dbReference type="Pfam" id="PF03845">
    <property type="entry name" value="Spore_permease"/>
    <property type="match status" value="1"/>
</dbReference>
<evidence type="ECO:0000256" key="3">
    <source>
        <dbReference type="ARBA" id="ARBA00022448"/>
    </source>
</evidence>
<gene>
    <name evidence="9" type="ORF">C7R93_02725</name>
</gene>
<keyword evidence="6 8" id="KW-1133">Transmembrane helix</keyword>
<evidence type="ECO:0000256" key="2">
    <source>
        <dbReference type="ARBA" id="ARBA00007998"/>
    </source>
</evidence>
<feature type="transmembrane region" description="Helical" evidence="8">
    <location>
        <begin position="212"/>
        <end position="234"/>
    </location>
</feature>
<comment type="caution">
    <text evidence="9">The sequence shown here is derived from an EMBL/GenBank/DDBJ whole genome shotgun (WGS) entry which is preliminary data.</text>
</comment>
<feature type="transmembrane region" description="Helical" evidence="8">
    <location>
        <begin position="178"/>
        <end position="200"/>
    </location>
</feature>
<feature type="transmembrane region" description="Helical" evidence="8">
    <location>
        <begin position="302"/>
        <end position="318"/>
    </location>
</feature>
<evidence type="ECO:0000256" key="6">
    <source>
        <dbReference type="ARBA" id="ARBA00022989"/>
    </source>
</evidence>
<evidence type="ECO:0000256" key="7">
    <source>
        <dbReference type="ARBA" id="ARBA00023136"/>
    </source>
</evidence>